<dbReference type="EMBL" id="JAIWYP010000012">
    <property type="protein sequence ID" value="KAH3729189.1"/>
    <property type="molecule type" value="Genomic_DNA"/>
</dbReference>
<evidence type="ECO:0000313" key="2">
    <source>
        <dbReference type="Proteomes" id="UP000828390"/>
    </source>
</evidence>
<gene>
    <name evidence="1" type="ORF">DPMN_055155</name>
</gene>
<evidence type="ECO:0000313" key="1">
    <source>
        <dbReference type="EMBL" id="KAH3729189.1"/>
    </source>
</evidence>
<proteinExistence type="predicted"/>
<name>A0A9D4HS00_DREPO</name>
<sequence>MRAPAKLPFPLNSHGRFDRSPVGGLTDEPVNPPFSIKWEFDGSLLPIYKELPWVFDGGDKTSINI</sequence>
<protein>
    <submittedName>
        <fullName evidence="1">Uncharacterized protein</fullName>
    </submittedName>
</protein>
<organism evidence="1 2">
    <name type="scientific">Dreissena polymorpha</name>
    <name type="common">Zebra mussel</name>
    <name type="synonym">Mytilus polymorpha</name>
    <dbReference type="NCBI Taxonomy" id="45954"/>
    <lineage>
        <taxon>Eukaryota</taxon>
        <taxon>Metazoa</taxon>
        <taxon>Spiralia</taxon>
        <taxon>Lophotrochozoa</taxon>
        <taxon>Mollusca</taxon>
        <taxon>Bivalvia</taxon>
        <taxon>Autobranchia</taxon>
        <taxon>Heteroconchia</taxon>
        <taxon>Euheterodonta</taxon>
        <taxon>Imparidentia</taxon>
        <taxon>Neoheterodontei</taxon>
        <taxon>Myida</taxon>
        <taxon>Dreissenoidea</taxon>
        <taxon>Dreissenidae</taxon>
        <taxon>Dreissena</taxon>
    </lineage>
</organism>
<reference evidence="1" key="1">
    <citation type="journal article" date="2019" name="bioRxiv">
        <title>The Genome of the Zebra Mussel, Dreissena polymorpha: A Resource for Invasive Species Research.</title>
        <authorList>
            <person name="McCartney M.A."/>
            <person name="Auch B."/>
            <person name="Kono T."/>
            <person name="Mallez S."/>
            <person name="Zhang Y."/>
            <person name="Obille A."/>
            <person name="Becker A."/>
            <person name="Abrahante J.E."/>
            <person name="Garbe J."/>
            <person name="Badalamenti J.P."/>
            <person name="Herman A."/>
            <person name="Mangelson H."/>
            <person name="Liachko I."/>
            <person name="Sullivan S."/>
            <person name="Sone E.D."/>
            <person name="Koren S."/>
            <person name="Silverstein K.A.T."/>
            <person name="Beckman K.B."/>
            <person name="Gohl D.M."/>
        </authorList>
    </citation>
    <scope>NUCLEOTIDE SEQUENCE</scope>
    <source>
        <strain evidence="1">Duluth1</strain>
        <tissue evidence="1">Whole animal</tissue>
    </source>
</reference>
<accession>A0A9D4HS00</accession>
<reference evidence="1" key="2">
    <citation type="submission" date="2020-11" db="EMBL/GenBank/DDBJ databases">
        <authorList>
            <person name="McCartney M.A."/>
            <person name="Auch B."/>
            <person name="Kono T."/>
            <person name="Mallez S."/>
            <person name="Becker A."/>
            <person name="Gohl D.M."/>
            <person name="Silverstein K.A.T."/>
            <person name="Koren S."/>
            <person name="Bechman K.B."/>
            <person name="Herman A."/>
            <person name="Abrahante J.E."/>
            <person name="Garbe J."/>
        </authorList>
    </citation>
    <scope>NUCLEOTIDE SEQUENCE</scope>
    <source>
        <strain evidence="1">Duluth1</strain>
        <tissue evidence="1">Whole animal</tissue>
    </source>
</reference>
<dbReference type="Proteomes" id="UP000828390">
    <property type="component" value="Unassembled WGS sequence"/>
</dbReference>
<keyword evidence="2" id="KW-1185">Reference proteome</keyword>
<dbReference type="AlphaFoldDB" id="A0A9D4HS00"/>
<comment type="caution">
    <text evidence="1">The sequence shown here is derived from an EMBL/GenBank/DDBJ whole genome shotgun (WGS) entry which is preliminary data.</text>
</comment>